<proteinExistence type="predicted"/>
<accession>A0A9D4H7Q5</accession>
<evidence type="ECO:0000313" key="1">
    <source>
        <dbReference type="EMBL" id="KAH3828449.1"/>
    </source>
</evidence>
<dbReference type="Proteomes" id="UP000828390">
    <property type="component" value="Unassembled WGS sequence"/>
</dbReference>
<sequence>MPNVNLSRLKDKLLAEIPELEAHRKGRDVMLAFKQDVGEALSQAIDYSDARIVTKAAKLLRKQMISTKELSMVPFTRIALKIPCHQFFYSLSA</sequence>
<comment type="caution">
    <text evidence="1">The sequence shown here is derived from an EMBL/GenBank/DDBJ whole genome shotgun (WGS) entry which is preliminary data.</text>
</comment>
<protein>
    <submittedName>
        <fullName evidence="1">Uncharacterized protein</fullName>
    </submittedName>
</protein>
<organism evidence="1 2">
    <name type="scientific">Dreissena polymorpha</name>
    <name type="common">Zebra mussel</name>
    <name type="synonym">Mytilus polymorpha</name>
    <dbReference type="NCBI Taxonomy" id="45954"/>
    <lineage>
        <taxon>Eukaryota</taxon>
        <taxon>Metazoa</taxon>
        <taxon>Spiralia</taxon>
        <taxon>Lophotrochozoa</taxon>
        <taxon>Mollusca</taxon>
        <taxon>Bivalvia</taxon>
        <taxon>Autobranchia</taxon>
        <taxon>Heteroconchia</taxon>
        <taxon>Euheterodonta</taxon>
        <taxon>Imparidentia</taxon>
        <taxon>Neoheterodontei</taxon>
        <taxon>Myida</taxon>
        <taxon>Dreissenoidea</taxon>
        <taxon>Dreissenidae</taxon>
        <taxon>Dreissena</taxon>
    </lineage>
</organism>
<dbReference type="AlphaFoldDB" id="A0A9D4H7Q5"/>
<keyword evidence="2" id="KW-1185">Reference proteome</keyword>
<reference evidence="1" key="2">
    <citation type="submission" date="2020-11" db="EMBL/GenBank/DDBJ databases">
        <authorList>
            <person name="McCartney M.A."/>
            <person name="Auch B."/>
            <person name="Kono T."/>
            <person name="Mallez S."/>
            <person name="Becker A."/>
            <person name="Gohl D.M."/>
            <person name="Silverstein K.A.T."/>
            <person name="Koren S."/>
            <person name="Bechman K.B."/>
            <person name="Herman A."/>
            <person name="Abrahante J.E."/>
            <person name="Garbe J."/>
        </authorList>
    </citation>
    <scope>NUCLEOTIDE SEQUENCE</scope>
    <source>
        <strain evidence="1">Duluth1</strain>
        <tissue evidence="1">Whole animal</tissue>
    </source>
</reference>
<dbReference type="EMBL" id="JAIWYP010000005">
    <property type="protein sequence ID" value="KAH3828449.1"/>
    <property type="molecule type" value="Genomic_DNA"/>
</dbReference>
<dbReference type="PANTHER" id="PTHR47018:SF1">
    <property type="entry name" value="TESMIN_TSO1-LIKE CXC DOMAIN-CONTAINING PROTEIN"/>
    <property type="match status" value="1"/>
</dbReference>
<name>A0A9D4H7Q5_DREPO</name>
<evidence type="ECO:0000313" key="2">
    <source>
        <dbReference type="Proteomes" id="UP000828390"/>
    </source>
</evidence>
<gene>
    <name evidence="1" type="ORF">DPMN_130411</name>
</gene>
<reference evidence="1" key="1">
    <citation type="journal article" date="2019" name="bioRxiv">
        <title>The Genome of the Zebra Mussel, Dreissena polymorpha: A Resource for Invasive Species Research.</title>
        <authorList>
            <person name="McCartney M.A."/>
            <person name="Auch B."/>
            <person name="Kono T."/>
            <person name="Mallez S."/>
            <person name="Zhang Y."/>
            <person name="Obille A."/>
            <person name="Becker A."/>
            <person name="Abrahante J.E."/>
            <person name="Garbe J."/>
            <person name="Badalamenti J.P."/>
            <person name="Herman A."/>
            <person name="Mangelson H."/>
            <person name="Liachko I."/>
            <person name="Sullivan S."/>
            <person name="Sone E.D."/>
            <person name="Koren S."/>
            <person name="Silverstein K.A.T."/>
            <person name="Beckman K.B."/>
            <person name="Gohl D.M."/>
        </authorList>
    </citation>
    <scope>NUCLEOTIDE SEQUENCE</scope>
    <source>
        <strain evidence="1">Duluth1</strain>
        <tissue evidence="1">Whole animal</tissue>
    </source>
</reference>
<dbReference type="PANTHER" id="PTHR47018">
    <property type="entry name" value="CXC DOMAIN-CONTAINING PROTEIN-RELATED"/>
    <property type="match status" value="1"/>
</dbReference>